<accession>A0ABR5YCX4</accession>
<evidence type="ECO:0000313" key="3">
    <source>
        <dbReference type="EMBL" id="KZE15858.1"/>
    </source>
</evidence>
<keyword evidence="1" id="KW-0472">Membrane</keyword>
<evidence type="ECO:0000259" key="2">
    <source>
        <dbReference type="Pfam" id="PF06904"/>
    </source>
</evidence>
<sequence length="245" mass="26345">MKALSVGVRTLVWLAVLAAIAFALYAFSRSRPQDVPWTPLDLSQPVGMFTRAKIGDLAGDFAGCRTLLDAAGVRYTALPPRDDAGQCGYDDAVRMRGGGSRTIAITPDVGVSCRVATGMALWEWQVVQPAAQKHFGEPVVRIENFGSYNCRRIYGRDTGAFSEHATANALDIAAFVLADGRRVSVVGDWTAGQGRDDAAKAAFLREVRDGACGVFSTVLSPDYNAAHRDHFHFDQATRGFGGACR</sequence>
<dbReference type="Pfam" id="PF06904">
    <property type="entry name" value="Extensin-like_C"/>
    <property type="match status" value="1"/>
</dbReference>
<name>A0ABR5YCX4_9SPHN</name>
<dbReference type="RefSeq" id="WP_066689670.1">
    <property type="nucleotide sequence ID" value="NZ_LQQO01000011.1"/>
</dbReference>
<keyword evidence="4" id="KW-1185">Reference proteome</keyword>
<organism evidence="3 4">
    <name type="scientific">Sphingomonas hankookensis</name>
    <dbReference type="NCBI Taxonomy" id="563996"/>
    <lineage>
        <taxon>Bacteria</taxon>
        <taxon>Pseudomonadati</taxon>
        <taxon>Pseudomonadota</taxon>
        <taxon>Alphaproteobacteria</taxon>
        <taxon>Sphingomonadales</taxon>
        <taxon>Sphingomonadaceae</taxon>
        <taxon>Sphingomonas</taxon>
    </lineage>
</organism>
<keyword evidence="1" id="KW-0812">Transmembrane</keyword>
<feature type="domain" description="Extensin-like C-terminal" evidence="2">
    <location>
        <begin position="64"/>
        <end position="245"/>
    </location>
</feature>
<reference evidence="4" key="1">
    <citation type="submission" date="2016-01" db="EMBL/GenBank/DDBJ databases">
        <title>Draft genome of Chromobacterium sp. F49.</title>
        <authorList>
            <person name="Hong K.W."/>
        </authorList>
    </citation>
    <scope>NUCLEOTIDE SEQUENCE [LARGE SCALE GENOMIC DNA]</scope>
    <source>
        <strain evidence="4">CN3</strain>
    </source>
</reference>
<dbReference type="Proteomes" id="UP000076609">
    <property type="component" value="Unassembled WGS sequence"/>
</dbReference>
<feature type="transmembrane region" description="Helical" evidence="1">
    <location>
        <begin position="6"/>
        <end position="27"/>
    </location>
</feature>
<dbReference type="EMBL" id="LQQO01000011">
    <property type="protein sequence ID" value="KZE15858.1"/>
    <property type="molecule type" value="Genomic_DNA"/>
</dbReference>
<gene>
    <name evidence="3" type="ORF">AVT10_13535</name>
</gene>
<keyword evidence="1" id="KW-1133">Transmembrane helix</keyword>
<protein>
    <submittedName>
        <fullName evidence="3">Extensin</fullName>
    </submittedName>
</protein>
<dbReference type="InterPro" id="IPR009683">
    <property type="entry name" value="Extensin-like_C"/>
</dbReference>
<evidence type="ECO:0000256" key="1">
    <source>
        <dbReference type="SAM" id="Phobius"/>
    </source>
</evidence>
<proteinExistence type="predicted"/>
<comment type="caution">
    <text evidence="3">The sequence shown here is derived from an EMBL/GenBank/DDBJ whole genome shotgun (WGS) entry which is preliminary data.</text>
</comment>
<evidence type="ECO:0000313" key="4">
    <source>
        <dbReference type="Proteomes" id="UP000076609"/>
    </source>
</evidence>